<sequence>MSFPAYPANKESGVEWLGEVPGHWNVTPLKFSASCNDAVLPDSTDEDYEIKYVEISDVNEISGITGSTSYKFSDAPSRARRMLQDGDVLISTVRTYLRAIAPVVTPPENLIASTGFAVIRPRKGILDGTFLGYLLRAEWWISEVIARSVGVSYPAINASDLIGLNVPVPAWHEQIQIARFLDHETARIDALIEEQQCLVELLKEKRQAVISHAVTKGLDPKVPMKDSGVEWLGEVPAHWELTAVKYVVESMSQGWSPQCDNYPAQDGEWGVLKVGCVNGGVFNPAENKRLPEELEPDASLAIKQGDLLISRANTRDLVGSAAVAVSDYPWLMLCDKIYRLRLNAKRVAPELLALYLGSSAPRSQIELAASGASDSMQNISQSVVMDMPLPLPPVGEQEAILRFLRDTLKHSDELVEDVTIQRRLLQERRSALISAAVTGKIDVRGWQPSTDAPSPELAKEAV</sequence>
<evidence type="ECO:0000256" key="3">
    <source>
        <dbReference type="ARBA" id="ARBA00023125"/>
    </source>
</evidence>
<protein>
    <submittedName>
        <fullName evidence="5">Restriction endonuclease subunit S</fullName>
    </submittedName>
</protein>
<keyword evidence="5" id="KW-0255">Endonuclease</keyword>
<dbReference type="PANTHER" id="PTHR43140:SF1">
    <property type="entry name" value="TYPE I RESTRICTION ENZYME ECOKI SPECIFICITY SUBUNIT"/>
    <property type="match status" value="1"/>
</dbReference>
<dbReference type="EMBL" id="JAAQYK010000009">
    <property type="protein sequence ID" value="NNA47359.1"/>
    <property type="molecule type" value="Genomic_DNA"/>
</dbReference>
<keyword evidence="5" id="KW-0378">Hydrolase</keyword>
<dbReference type="InterPro" id="IPR000055">
    <property type="entry name" value="Restrct_endonuc_typeI_TRD"/>
</dbReference>
<dbReference type="GO" id="GO:0004519">
    <property type="term" value="F:endonuclease activity"/>
    <property type="evidence" value="ECO:0007669"/>
    <property type="project" value="UniProtKB-KW"/>
</dbReference>
<keyword evidence="3" id="KW-0238">DNA-binding</keyword>
<dbReference type="AlphaFoldDB" id="A0A7Y1LJM4"/>
<name>A0A7Y1LJM4_9PSED</name>
<dbReference type="RefSeq" id="WP_169856650.1">
    <property type="nucleotide sequence ID" value="NZ_JAAQYK010000009.1"/>
</dbReference>
<evidence type="ECO:0000256" key="2">
    <source>
        <dbReference type="ARBA" id="ARBA00022747"/>
    </source>
</evidence>
<dbReference type="GO" id="GO:0003677">
    <property type="term" value="F:DNA binding"/>
    <property type="evidence" value="ECO:0007669"/>
    <property type="project" value="UniProtKB-KW"/>
</dbReference>
<dbReference type="PANTHER" id="PTHR43140">
    <property type="entry name" value="TYPE-1 RESTRICTION ENZYME ECOKI SPECIFICITY PROTEIN"/>
    <property type="match status" value="1"/>
</dbReference>
<evidence type="ECO:0000259" key="4">
    <source>
        <dbReference type="Pfam" id="PF01420"/>
    </source>
</evidence>
<evidence type="ECO:0000256" key="1">
    <source>
        <dbReference type="ARBA" id="ARBA00010923"/>
    </source>
</evidence>
<dbReference type="InterPro" id="IPR044946">
    <property type="entry name" value="Restrct_endonuc_typeI_TRD_sf"/>
</dbReference>
<evidence type="ECO:0000313" key="5">
    <source>
        <dbReference type="EMBL" id="NNA47359.1"/>
    </source>
</evidence>
<dbReference type="Pfam" id="PF01420">
    <property type="entry name" value="Methylase_S"/>
    <property type="match status" value="1"/>
</dbReference>
<comment type="similarity">
    <text evidence="1">Belongs to the type-I restriction system S methylase family.</text>
</comment>
<feature type="domain" description="Type I restriction modification DNA specificity" evidence="4">
    <location>
        <begin position="44"/>
        <end position="191"/>
    </location>
</feature>
<proteinExistence type="inferred from homology"/>
<organism evidence="5 6">
    <name type="scientific">Pseudomonas lactis</name>
    <dbReference type="NCBI Taxonomy" id="1615674"/>
    <lineage>
        <taxon>Bacteria</taxon>
        <taxon>Pseudomonadati</taxon>
        <taxon>Pseudomonadota</taxon>
        <taxon>Gammaproteobacteria</taxon>
        <taxon>Pseudomonadales</taxon>
        <taxon>Pseudomonadaceae</taxon>
        <taxon>Pseudomonas</taxon>
    </lineage>
</organism>
<dbReference type="GO" id="GO:0009307">
    <property type="term" value="P:DNA restriction-modification system"/>
    <property type="evidence" value="ECO:0007669"/>
    <property type="project" value="UniProtKB-KW"/>
</dbReference>
<evidence type="ECO:0000313" key="6">
    <source>
        <dbReference type="Proteomes" id="UP000583279"/>
    </source>
</evidence>
<comment type="caution">
    <text evidence="5">The sequence shown here is derived from an EMBL/GenBank/DDBJ whole genome shotgun (WGS) entry which is preliminary data.</text>
</comment>
<dbReference type="Proteomes" id="UP000583279">
    <property type="component" value="Unassembled WGS sequence"/>
</dbReference>
<keyword evidence="5" id="KW-0540">Nuclease</keyword>
<reference evidence="5 6" key="1">
    <citation type="journal article" date="2020" name="Front. Microbiol.">
        <title>Genetic Organization of the aprX-lipA2 Operon Affects the Proteolytic Potential of Pseudomonas Species in Milk.</title>
        <authorList>
            <person name="Maier C."/>
            <person name="Huptas C."/>
            <person name="von Neubeck M."/>
            <person name="Scherer S."/>
            <person name="Wenning M."/>
            <person name="Lucking G."/>
        </authorList>
    </citation>
    <scope>NUCLEOTIDE SEQUENCE [LARGE SCALE GENOMIC DNA]</scope>
    <source>
        <strain evidence="5 6">WS 4997</strain>
    </source>
</reference>
<dbReference type="Gene3D" id="3.90.220.20">
    <property type="entry name" value="DNA methylase specificity domains"/>
    <property type="match status" value="2"/>
</dbReference>
<gene>
    <name evidence="5" type="ORF">HBO18_24880</name>
</gene>
<dbReference type="SUPFAM" id="SSF116734">
    <property type="entry name" value="DNA methylase specificity domain"/>
    <property type="match status" value="2"/>
</dbReference>
<accession>A0A7Y1LJM4</accession>
<dbReference type="InterPro" id="IPR051212">
    <property type="entry name" value="Type-I_RE_S_subunit"/>
</dbReference>
<dbReference type="CDD" id="cd17261">
    <property type="entry name" value="RMtype1_S_EcoKI-TRD2-CR2_like"/>
    <property type="match status" value="1"/>
</dbReference>
<keyword evidence="2" id="KW-0680">Restriction system</keyword>
<dbReference type="Gene3D" id="1.10.287.1120">
    <property type="entry name" value="Bipartite methylase S protein"/>
    <property type="match status" value="1"/>
</dbReference>